<proteinExistence type="predicted"/>
<evidence type="ECO:0000256" key="1">
    <source>
        <dbReference type="SAM" id="MobiDB-lite"/>
    </source>
</evidence>
<reference evidence="2" key="1">
    <citation type="submission" date="2023-03" db="EMBL/GenBank/DDBJ databases">
        <authorList>
            <person name="Pearce D."/>
        </authorList>
    </citation>
    <scope>NUCLEOTIDE SEQUENCE</scope>
    <source>
        <strain evidence="2">Mc</strain>
    </source>
</reference>
<feature type="region of interest" description="Disordered" evidence="1">
    <location>
        <begin position="1"/>
        <end position="41"/>
    </location>
</feature>
<accession>A0AA35XZ82</accession>
<sequence>MAKRPSSRTSQDTGVESPPTPPTEATAPETSMESASGTEATKSTAITAVAVAVEGLKEGASQARKAAGEFVPALARTLSKVVYTGSYGITYGLVFGGLMIGSLIPKDSALAKGMCDGADSAVKDFTRRENERAALAASGEGMATT</sequence>
<evidence type="ECO:0000313" key="3">
    <source>
        <dbReference type="Proteomes" id="UP001158598"/>
    </source>
</evidence>
<dbReference type="EMBL" id="OX458332">
    <property type="protein sequence ID" value="CAI8730689.1"/>
    <property type="molecule type" value="Genomic_DNA"/>
</dbReference>
<feature type="compositionally biased region" description="Low complexity" evidence="1">
    <location>
        <begin position="23"/>
        <end position="36"/>
    </location>
</feature>
<gene>
    <name evidence="2" type="ORF">MCNOR_0273</name>
</gene>
<organism evidence="2 3">
    <name type="scientific">Methylococcus capsulatus</name>
    <dbReference type="NCBI Taxonomy" id="414"/>
    <lineage>
        <taxon>Bacteria</taxon>
        <taxon>Pseudomonadati</taxon>
        <taxon>Pseudomonadota</taxon>
        <taxon>Gammaproteobacteria</taxon>
        <taxon>Methylococcales</taxon>
        <taxon>Methylococcaceae</taxon>
        <taxon>Methylococcus</taxon>
    </lineage>
</organism>
<evidence type="ECO:0000313" key="2">
    <source>
        <dbReference type="EMBL" id="CAI8730689.1"/>
    </source>
</evidence>
<dbReference type="AlphaFoldDB" id="A0AA35XZ82"/>
<name>A0AA35XZ82_METCP</name>
<dbReference type="Proteomes" id="UP001158598">
    <property type="component" value="Chromosome"/>
</dbReference>
<protein>
    <submittedName>
        <fullName evidence="2">Uncharacterized protein</fullName>
    </submittedName>
</protein>